<organism evidence="1 2">
    <name type="scientific">Fodinibius roseus</name>
    <dbReference type="NCBI Taxonomy" id="1194090"/>
    <lineage>
        <taxon>Bacteria</taxon>
        <taxon>Pseudomonadati</taxon>
        <taxon>Balneolota</taxon>
        <taxon>Balneolia</taxon>
        <taxon>Balneolales</taxon>
        <taxon>Balneolaceae</taxon>
        <taxon>Fodinibius</taxon>
    </lineage>
</organism>
<dbReference type="SUPFAM" id="SSF51126">
    <property type="entry name" value="Pectin lyase-like"/>
    <property type="match status" value="1"/>
</dbReference>
<dbReference type="OrthoDB" id="9821824at2"/>
<dbReference type="PROSITE" id="PS51257">
    <property type="entry name" value="PROKAR_LIPOPROTEIN"/>
    <property type="match status" value="1"/>
</dbReference>
<reference evidence="1 2" key="1">
    <citation type="submission" date="2016-11" db="EMBL/GenBank/DDBJ databases">
        <authorList>
            <person name="Jaros S."/>
            <person name="Januszkiewicz K."/>
            <person name="Wedrychowicz H."/>
        </authorList>
    </citation>
    <scope>NUCLEOTIDE SEQUENCE [LARGE SCALE GENOMIC DNA]</scope>
    <source>
        <strain evidence="1 2">DSM 21986</strain>
    </source>
</reference>
<dbReference type="EMBL" id="FQUS01000016">
    <property type="protein sequence ID" value="SHF97052.1"/>
    <property type="molecule type" value="Genomic_DNA"/>
</dbReference>
<gene>
    <name evidence="1" type="ORF">SAMN05443144_11637</name>
</gene>
<evidence type="ECO:0000313" key="2">
    <source>
        <dbReference type="Proteomes" id="UP000184041"/>
    </source>
</evidence>
<dbReference type="RefSeq" id="WP_139240318.1">
    <property type="nucleotide sequence ID" value="NZ_FQUS01000016.1"/>
</dbReference>
<evidence type="ECO:0000313" key="1">
    <source>
        <dbReference type="EMBL" id="SHF97052.1"/>
    </source>
</evidence>
<dbReference type="Proteomes" id="UP000184041">
    <property type="component" value="Unassembled WGS sequence"/>
</dbReference>
<dbReference type="InterPro" id="IPR011050">
    <property type="entry name" value="Pectin_lyase_fold/virulence"/>
</dbReference>
<keyword evidence="2" id="KW-1185">Reference proteome</keyword>
<accession>A0A1M5G0U1</accession>
<sequence>MIAKHFIMSIGIFTITGFLTLSCDNVTSSSGSTDNANNIESIAGKANSNKTTSALSTCKNAGDTGMTAVYVNQSLKDVTIDFDNHNCDMAIYFDENAPRKASVRNTTVIQETGDSGESTGVWNNGADVTVTRSTFITDFSGRFVPIRFDEGAKGTISSNELTGTHRVGILARGTETSVGIKSNSIVGSGAKTSGWAENGIQIDQGAAAEVINNEITGHWWDGESNFGSTALLILGTNSKVTNNTLHNNEFSIYLVGNDNRVTGNRTSSEIESQSSYNFKAYGALVGGSDNHLAGNNFNSEESTGAIGVYVFPGTSENNITGNRINGFDTFLYDGGDDSMIRGTPAPPQEI</sequence>
<protein>
    <submittedName>
        <fullName evidence="1">Parallel beta-helix repeat (Two copies)</fullName>
    </submittedName>
</protein>
<name>A0A1M5G0U1_9BACT</name>
<proteinExistence type="predicted"/>
<dbReference type="AlphaFoldDB" id="A0A1M5G0U1"/>